<dbReference type="PANTHER" id="PTHR11839">
    <property type="entry name" value="UDP/ADP-SUGAR PYROPHOSPHATASE"/>
    <property type="match status" value="1"/>
</dbReference>
<evidence type="ECO:0000313" key="16">
    <source>
        <dbReference type="EMBL" id="KTD07786.1"/>
    </source>
</evidence>
<keyword evidence="5 13" id="KW-0479">Metal-binding</keyword>
<gene>
    <name evidence="16" type="primary">nudF</name>
    <name evidence="17" type="ORF">A8135_07515</name>
    <name evidence="16" type="ORF">Ljam_1981</name>
</gene>
<dbReference type="PROSITE" id="PS51462">
    <property type="entry name" value="NUDIX"/>
    <property type="match status" value="1"/>
</dbReference>
<dbReference type="Gene3D" id="3.90.79.10">
    <property type="entry name" value="Nucleoside Triphosphate Pyrophosphohydrolase"/>
    <property type="match status" value="1"/>
</dbReference>
<sequence>MTQKIKCLSKESCHEGFLSVAKYDLEIPSLKGAQERFKLQKRELISNADSILVLIYVPSVDSFLLCQEFRLGVYLNPSKDEPFILECVSGVIDKNSSPEETAQKEVYEEAGLTVNSLVKIAAVYKSPGILTEKCHLYYTVVDEVPQVGIHGLDGEEIKTTLIQRNKVYQFMDEMRIIDSATLIALNWFRAKQLDKPSLSAEN</sequence>
<evidence type="ECO:0000256" key="2">
    <source>
        <dbReference type="ARBA" id="ARBA00007482"/>
    </source>
</evidence>
<dbReference type="EMBL" id="LNYG01000013">
    <property type="protein sequence ID" value="KTD07786.1"/>
    <property type="molecule type" value="Genomic_DNA"/>
</dbReference>
<dbReference type="EC" id="3.6.1.13" evidence="3"/>
<comment type="cofactor">
    <cofactor evidence="1 13">
        <name>Mg(2+)</name>
        <dbReference type="ChEBI" id="CHEBI:18420"/>
    </cofactor>
</comment>
<proteinExistence type="inferred from homology"/>
<dbReference type="EMBL" id="LYOZ01000001">
    <property type="protein sequence ID" value="OCH99517.1"/>
    <property type="molecule type" value="Genomic_DNA"/>
</dbReference>
<dbReference type="Pfam" id="PF00293">
    <property type="entry name" value="NUDIX"/>
    <property type="match status" value="1"/>
</dbReference>
<feature type="domain" description="Nudix hydrolase" evidence="15">
    <location>
        <begin position="46"/>
        <end position="202"/>
    </location>
</feature>
<comment type="catalytic activity">
    <reaction evidence="12">
        <text>ADP-D-ribose + H2O = D-ribose 5-phosphate + AMP + 2 H(+)</text>
        <dbReference type="Rhea" id="RHEA:10412"/>
        <dbReference type="ChEBI" id="CHEBI:15377"/>
        <dbReference type="ChEBI" id="CHEBI:15378"/>
        <dbReference type="ChEBI" id="CHEBI:57967"/>
        <dbReference type="ChEBI" id="CHEBI:78346"/>
        <dbReference type="ChEBI" id="CHEBI:456215"/>
        <dbReference type="EC" id="3.6.1.13"/>
    </reaction>
</comment>
<dbReference type="Proteomes" id="UP000054715">
    <property type="component" value="Unassembled WGS sequence"/>
</dbReference>
<accession>A0A0W0UIW5</accession>
<comment type="function">
    <text evidence="8">Acts on ADP-mannose and ADP-glucose as well as ADP-ribose. Prevents glycogen biosynthesis. The reaction catalyzed by this enzyme is a limiting step of the gluconeogenic process.</text>
</comment>
<dbReference type="PANTHER" id="PTHR11839:SF5">
    <property type="entry name" value="ADP-RIBOSE PYROPHOSPHATASE"/>
    <property type="match status" value="1"/>
</dbReference>
<evidence type="ECO:0000256" key="5">
    <source>
        <dbReference type="ARBA" id="ARBA00022723"/>
    </source>
</evidence>
<organism evidence="16 18">
    <name type="scientific">Legionella jamestowniensis</name>
    <dbReference type="NCBI Taxonomy" id="455"/>
    <lineage>
        <taxon>Bacteria</taxon>
        <taxon>Pseudomonadati</taxon>
        <taxon>Pseudomonadota</taxon>
        <taxon>Gammaproteobacteria</taxon>
        <taxon>Legionellales</taxon>
        <taxon>Legionellaceae</taxon>
        <taxon>Legionella</taxon>
    </lineage>
</organism>
<evidence type="ECO:0000256" key="13">
    <source>
        <dbReference type="PIRSR" id="PIRSR604385-2"/>
    </source>
</evidence>
<dbReference type="GO" id="GO:0005829">
    <property type="term" value="C:cytosol"/>
    <property type="evidence" value="ECO:0007669"/>
    <property type="project" value="TreeGrafter"/>
</dbReference>
<dbReference type="GO" id="GO:0019693">
    <property type="term" value="P:ribose phosphate metabolic process"/>
    <property type="evidence" value="ECO:0007669"/>
    <property type="project" value="TreeGrafter"/>
</dbReference>
<evidence type="ECO:0000256" key="6">
    <source>
        <dbReference type="ARBA" id="ARBA00022801"/>
    </source>
</evidence>
<feature type="binding site" evidence="13">
    <location>
        <position position="109"/>
    </location>
    <ligand>
        <name>Mg(2+)</name>
        <dbReference type="ChEBI" id="CHEBI:18420"/>
        <label>1</label>
    </ligand>
</feature>
<evidence type="ECO:0000256" key="7">
    <source>
        <dbReference type="ARBA" id="ARBA00022842"/>
    </source>
</evidence>
<dbReference type="PATRIC" id="fig|455.5.peg.2088"/>
<name>A0A0W0UIW5_9GAMM</name>
<dbReference type="AlphaFoldDB" id="A0A0W0UIW5"/>
<evidence type="ECO:0000313" key="18">
    <source>
        <dbReference type="Proteomes" id="UP000054715"/>
    </source>
</evidence>
<dbReference type="GO" id="GO:0019144">
    <property type="term" value="F:ADP-sugar diphosphatase activity"/>
    <property type="evidence" value="ECO:0007669"/>
    <property type="project" value="TreeGrafter"/>
</dbReference>
<protein>
    <recommendedName>
        <fullName evidence="4">ADP-ribose pyrophosphatase</fullName>
        <ecNumber evidence="3">3.6.1.13</ecNumber>
    </recommendedName>
    <alternativeName>
        <fullName evidence="9">ADP-ribose diphosphatase</fullName>
    </alternativeName>
    <alternativeName>
        <fullName evidence="11">ADP-ribose phosphohydrolase</fullName>
    </alternativeName>
    <alternativeName>
        <fullName evidence="10">Adenosine diphosphoribose pyrophosphatase</fullName>
    </alternativeName>
</protein>
<evidence type="ECO:0000256" key="11">
    <source>
        <dbReference type="ARBA" id="ARBA00033056"/>
    </source>
</evidence>
<dbReference type="GO" id="GO:0006753">
    <property type="term" value="P:nucleoside phosphate metabolic process"/>
    <property type="evidence" value="ECO:0007669"/>
    <property type="project" value="TreeGrafter"/>
</dbReference>
<comment type="similarity">
    <text evidence="2">Belongs to the Nudix hydrolase family. NudF subfamily.</text>
</comment>
<dbReference type="GO" id="GO:0046872">
    <property type="term" value="F:metal ion binding"/>
    <property type="evidence" value="ECO:0007669"/>
    <property type="project" value="UniProtKB-KW"/>
</dbReference>
<dbReference type="NCBIfam" id="TIGR00052">
    <property type="entry name" value="nudix-type nucleoside diphosphatase, YffH/AdpP family"/>
    <property type="match status" value="1"/>
</dbReference>
<dbReference type="InterPro" id="IPR004385">
    <property type="entry name" value="NDP_pyrophosphatase"/>
</dbReference>
<dbReference type="OrthoDB" id="5292471at2"/>
<dbReference type="InterPro" id="IPR000086">
    <property type="entry name" value="NUDIX_hydrolase_dom"/>
</dbReference>
<evidence type="ECO:0000256" key="14">
    <source>
        <dbReference type="PIRSR" id="PIRSR604385-3"/>
    </source>
</evidence>
<dbReference type="RefSeq" id="WP_058449877.1">
    <property type="nucleotide sequence ID" value="NZ_CAAAJF010000002.1"/>
</dbReference>
<feature type="binding site" evidence="13">
    <location>
        <position position="155"/>
    </location>
    <ligand>
        <name>Mg(2+)</name>
        <dbReference type="ChEBI" id="CHEBI:18420"/>
        <label>1</label>
    </ligand>
</feature>
<feature type="binding site" evidence="13">
    <location>
        <position position="105"/>
    </location>
    <ligand>
        <name>Mg(2+)</name>
        <dbReference type="ChEBI" id="CHEBI:18420"/>
        <label>1</label>
    </ligand>
</feature>
<evidence type="ECO:0000256" key="1">
    <source>
        <dbReference type="ARBA" id="ARBA00001946"/>
    </source>
</evidence>
<evidence type="ECO:0000256" key="9">
    <source>
        <dbReference type="ARBA" id="ARBA00030162"/>
    </source>
</evidence>
<dbReference type="STRING" id="455.Ljam_1981"/>
<reference evidence="17 19" key="2">
    <citation type="submission" date="2016-05" db="EMBL/GenBank/DDBJ databases">
        <authorList>
            <person name="Prochazka B."/>
            <person name="Indra A."/>
            <person name="Hasenberger P."/>
            <person name="Blaschitz M."/>
            <person name="Wagner L."/>
            <person name="Wewalka G."/>
            <person name="Sorschag S."/>
            <person name="Schmid D."/>
            <person name="Ruppitsch W."/>
        </authorList>
    </citation>
    <scope>NUCLEOTIDE SEQUENCE [LARGE SCALE GENOMIC DNA]</scope>
    <source>
        <strain evidence="17 19">974010_12</strain>
    </source>
</reference>
<keyword evidence="19" id="KW-1185">Reference proteome</keyword>
<reference evidence="16 18" key="1">
    <citation type="submission" date="2015-11" db="EMBL/GenBank/DDBJ databases">
        <title>Genomic analysis of 38 Legionella species identifies large and diverse effector repertoires.</title>
        <authorList>
            <person name="Burstein D."/>
            <person name="Amaro F."/>
            <person name="Zusman T."/>
            <person name="Lifshitz Z."/>
            <person name="Cohen O."/>
            <person name="Gilbert J.A."/>
            <person name="Pupko T."/>
            <person name="Shuman H.A."/>
            <person name="Segal G."/>
        </authorList>
    </citation>
    <scope>NUCLEOTIDE SEQUENCE [LARGE SCALE GENOMIC DNA]</scope>
    <source>
        <strain evidence="16 18">JA-26-G1-E2</strain>
    </source>
</reference>
<evidence type="ECO:0000259" key="15">
    <source>
        <dbReference type="PROSITE" id="PS51462"/>
    </source>
</evidence>
<evidence type="ECO:0000256" key="8">
    <source>
        <dbReference type="ARBA" id="ARBA00025164"/>
    </source>
</evidence>
<evidence type="ECO:0000256" key="12">
    <source>
        <dbReference type="ARBA" id="ARBA00049546"/>
    </source>
</evidence>
<keyword evidence="6 16" id="KW-0378">Hydrolase</keyword>
<evidence type="ECO:0000256" key="3">
    <source>
        <dbReference type="ARBA" id="ARBA00012453"/>
    </source>
</evidence>
<comment type="caution">
    <text evidence="16">The sequence shown here is derived from an EMBL/GenBank/DDBJ whole genome shotgun (WGS) entry which is preliminary data.</text>
</comment>
<evidence type="ECO:0000313" key="19">
    <source>
        <dbReference type="Proteomes" id="UP000093336"/>
    </source>
</evidence>
<evidence type="ECO:0000313" key="17">
    <source>
        <dbReference type="EMBL" id="OCH99517.1"/>
    </source>
</evidence>
<feature type="short sequence motif" description="Nudix box" evidence="14">
    <location>
        <begin position="90"/>
        <end position="112"/>
    </location>
</feature>
<dbReference type="Proteomes" id="UP000093336">
    <property type="component" value="Unassembled WGS sequence"/>
</dbReference>
<keyword evidence="7 13" id="KW-0460">Magnesium</keyword>
<evidence type="ECO:0000256" key="10">
    <source>
        <dbReference type="ARBA" id="ARBA00030308"/>
    </source>
</evidence>
<dbReference type="GO" id="GO:0047631">
    <property type="term" value="F:ADP-ribose diphosphatase activity"/>
    <property type="evidence" value="ECO:0007669"/>
    <property type="project" value="UniProtKB-EC"/>
</dbReference>
<evidence type="ECO:0000256" key="4">
    <source>
        <dbReference type="ARBA" id="ARBA00013297"/>
    </source>
</evidence>
<dbReference type="InterPro" id="IPR015797">
    <property type="entry name" value="NUDIX_hydrolase-like_dom_sf"/>
</dbReference>
<dbReference type="SUPFAM" id="SSF55811">
    <property type="entry name" value="Nudix"/>
    <property type="match status" value="1"/>
</dbReference>